<evidence type="ECO:0000313" key="2">
    <source>
        <dbReference type="Proteomes" id="UP000233556"/>
    </source>
</evidence>
<gene>
    <name evidence="1" type="ORF">llap_6199</name>
</gene>
<protein>
    <submittedName>
        <fullName evidence="1">Uncharacterized protein</fullName>
    </submittedName>
</protein>
<name>A0A2I0UBT4_LIMLA</name>
<proteinExistence type="predicted"/>
<dbReference type="Proteomes" id="UP000233556">
    <property type="component" value="Unassembled WGS sequence"/>
</dbReference>
<accession>A0A2I0UBT4</accession>
<organism evidence="1 2">
    <name type="scientific">Limosa lapponica baueri</name>
    <dbReference type="NCBI Taxonomy" id="1758121"/>
    <lineage>
        <taxon>Eukaryota</taxon>
        <taxon>Metazoa</taxon>
        <taxon>Chordata</taxon>
        <taxon>Craniata</taxon>
        <taxon>Vertebrata</taxon>
        <taxon>Euteleostomi</taxon>
        <taxon>Archelosauria</taxon>
        <taxon>Archosauria</taxon>
        <taxon>Dinosauria</taxon>
        <taxon>Saurischia</taxon>
        <taxon>Theropoda</taxon>
        <taxon>Coelurosauria</taxon>
        <taxon>Aves</taxon>
        <taxon>Neognathae</taxon>
        <taxon>Neoaves</taxon>
        <taxon>Charadriiformes</taxon>
        <taxon>Scolopacidae</taxon>
        <taxon>Limosa</taxon>
    </lineage>
</organism>
<reference evidence="2" key="2">
    <citation type="submission" date="2017-12" db="EMBL/GenBank/DDBJ databases">
        <title>Genome sequence of the Bar-tailed Godwit (Limosa lapponica baueri).</title>
        <authorList>
            <person name="Lima N.C.B."/>
            <person name="Parody-Merino A.M."/>
            <person name="Battley P.F."/>
            <person name="Fidler A.E."/>
            <person name="Prosdocimi F."/>
        </authorList>
    </citation>
    <scope>NUCLEOTIDE SEQUENCE [LARGE SCALE GENOMIC DNA]</scope>
</reference>
<sequence length="179" mass="19948">MSHPVLRKEVNAFASIADQIEEGKPRYTKNAGPNKSLQCNSNICLPQQTAAHPDRNRVIQTLIKRLRNRLMDGSRKLIISEKPVSQWSVLTRISKVPAHGPILINIPRSQGANTPQGTWLQKSLMASSFRVLSLHSPGELKLPSTLQGEHVCPYYCGKDHTTEKLELRDQADSYVAASE</sequence>
<keyword evidence="2" id="KW-1185">Reference proteome</keyword>
<reference evidence="2" key="1">
    <citation type="submission" date="2017-11" db="EMBL/GenBank/DDBJ databases">
        <authorList>
            <person name="Lima N.C."/>
            <person name="Parody-Merino A.M."/>
            <person name="Battley P.F."/>
            <person name="Fidler A.E."/>
            <person name="Prosdocimi F."/>
        </authorList>
    </citation>
    <scope>NUCLEOTIDE SEQUENCE [LARGE SCALE GENOMIC DNA]</scope>
</reference>
<evidence type="ECO:0000313" key="1">
    <source>
        <dbReference type="EMBL" id="PKU43495.1"/>
    </source>
</evidence>
<dbReference type="EMBL" id="KZ505898">
    <property type="protein sequence ID" value="PKU43495.1"/>
    <property type="molecule type" value="Genomic_DNA"/>
</dbReference>
<dbReference type="AlphaFoldDB" id="A0A2I0UBT4"/>